<dbReference type="PANTHER" id="PTHR31528">
    <property type="entry name" value="4-AMINO-5-HYDROXYMETHYL-2-METHYLPYRIMIDINE PHOSPHATE SYNTHASE THI11-RELATED"/>
    <property type="match status" value="1"/>
</dbReference>
<dbReference type="eggNOG" id="COG0715">
    <property type="taxonomic scope" value="Bacteria"/>
</dbReference>
<dbReference type="Gene3D" id="3.40.190.10">
    <property type="entry name" value="Periplasmic binding protein-like II"/>
    <property type="match status" value="2"/>
</dbReference>
<proteinExistence type="predicted"/>
<dbReference type="SUPFAM" id="SSF53850">
    <property type="entry name" value="Periplasmic binding protein-like II"/>
    <property type="match status" value="1"/>
</dbReference>
<dbReference type="HOGENOM" id="CLU_028871_6_0_11"/>
<name>C4FAA4_9ACTN</name>
<dbReference type="InterPro" id="IPR027939">
    <property type="entry name" value="NMT1/THI5"/>
</dbReference>
<reference evidence="2 3" key="1">
    <citation type="submission" date="2009-04" db="EMBL/GenBank/DDBJ databases">
        <authorList>
            <person name="Weinstock G."/>
            <person name="Sodergren E."/>
            <person name="Clifton S."/>
            <person name="Fulton L."/>
            <person name="Fulton B."/>
            <person name="Courtney L."/>
            <person name="Fronick C."/>
            <person name="Harrison M."/>
            <person name="Strong C."/>
            <person name="Farmer C."/>
            <person name="Delahaunty K."/>
            <person name="Markovic C."/>
            <person name="Hall O."/>
            <person name="Minx P."/>
            <person name="Tomlinson C."/>
            <person name="Mitreva M."/>
            <person name="Nelson J."/>
            <person name="Hou S."/>
            <person name="Wollam A."/>
            <person name="Pepin K.H."/>
            <person name="Johnson M."/>
            <person name="Bhonagiri V."/>
            <person name="Nash W.E."/>
            <person name="Warren W."/>
            <person name="Chinwalla A."/>
            <person name="Mardis E.R."/>
            <person name="Wilson R.K."/>
        </authorList>
    </citation>
    <scope>NUCLEOTIDE SEQUENCE [LARGE SCALE GENOMIC DNA]</scope>
    <source>
        <strain evidence="2 3">DSM 13280</strain>
    </source>
</reference>
<dbReference type="GO" id="GO:0009228">
    <property type="term" value="P:thiamine biosynthetic process"/>
    <property type="evidence" value="ECO:0007669"/>
    <property type="project" value="InterPro"/>
</dbReference>
<dbReference type="Pfam" id="PF09084">
    <property type="entry name" value="NMT1"/>
    <property type="match status" value="1"/>
</dbReference>
<dbReference type="Proteomes" id="UP000003295">
    <property type="component" value="Unassembled WGS sequence"/>
</dbReference>
<comment type="caution">
    <text evidence="2">The sequence shown here is derived from an EMBL/GenBank/DDBJ whole genome shotgun (WGS) entry which is preliminary data.</text>
</comment>
<gene>
    <name evidence="2" type="ORF">COLINT_02996</name>
</gene>
<organism evidence="2 3">
    <name type="scientific">Collinsella intestinalis DSM 13280</name>
    <dbReference type="NCBI Taxonomy" id="521003"/>
    <lineage>
        <taxon>Bacteria</taxon>
        <taxon>Bacillati</taxon>
        <taxon>Actinomycetota</taxon>
        <taxon>Coriobacteriia</taxon>
        <taxon>Coriobacteriales</taxon>
        <taxon>Coriobacteriaceae</taxon>
        <taxon>Collinsella</taxon>
    </lineage>
</organism>
<feature type="domain" description="SsuA/THI5-like" evidence="1">
    <location>
        <begin position="116"/>
        <end position="332"/>
    </location>
</feature>
<dbReference type="PANTHER" id="PTHR31528:SF3">
    <property type="entry name" value="THIAMINE BIOSYNTHESIS PROTEIN HI_0357-RELATED"/>
    <property type="match status" value="1"/>
</dbReference>
<dbReference type="EMBL" id="ABXH02000017">
    <property type="protein sequence ID" value="EEP44273.1"/>
    <property type="molecule type" value="Genomic_DNA"/>
</dbReference>
<evidence type="ECO:0000313" key="2">
    <source>
        <dbReference type="EMBL" id="EEP44273.1"/>
    </source>
</evidence>
<evidence type="ECO:0000313" key="3">
    <source>
        <dbReference type="Proteomes" id="UP000003295"/>
    </source>
</evidence>
<dbReference type="AlphaFoldDB" id="C4FAA4"/>
<sequence length="402" mass="43043">MQVEPAGCVQVEPVGCLQAAAYRLYAGRGLGILNKVRGRCPQLKKEISMHKNTMATMMTGRMLSRRSLLSAGAAGAGLIGAAALSGCGGAEKPAGSAASGDTKLRKVTFALDWTPNTNHTGVYVAAERGYYKEAGLEVEIVQAPENGADALVAAGDAEFGVTFQDTMASYVSGSDSMPVTAIAAIIQHNTSGIISMKDKGITSPAEMAGHTYATWELPIEQGVIERCVEADGGDFSKVEMIPSTVTDEVTALSTDQVDSIWIYWAWAGEKCKLAGLDTNYFAFADIDPVFDFYTPVIIANNGVIEDDAEMVQAFMDATRRGYEDCIADPKGAAEILLKAAPELEEELVVASQTYLAEQYQADAETWGEIDQKRWDAFYEWVSDQGFADPIEPGAGMTDKFQG</sequence>
<dbReference type="STRING" id="521003.COLINT_02996"/>
<accession>C4FAA4</accession>
<dbReference type="InterPro" id="IPR015168">
    <property type="entry name" value="SsuA/THI5"/>
</dbReference>
<evidence type="ECO:0000259" key="1">
    <source>
        <dbReference type="Pfam" id="PF09084"/>
    </source>
</evidence>
<protein>
    <submittedName>
        <fullName evidence="2">Tat pathway signal sequence domain protein</fullName>
    </submittedName>
</protein>